<name>A0ABT4BBY3_9ACTN</name>
<dbReference type="EMBL" id="JAPNTZ010000018">
    <property type="protein sequence ID" value="MCY1144023.1"/>
    <property type="molecule type" value="Genomic_DNA"/>
</dbReference>
<accession>A0ABT4BBY3</accession>
<protein>
    <submittedName>
        <fullName evidence="1">Uncharacterized protein</fullName>
    </submittedName>
</protein>
<gene>
    <name evidence="1" type="ORF">OWR29_39020</name>
</gene>
<dbReference type="Proteomes" id="UP001151002">
    <property type="component" value="Unassembled WGS sequence"/>
</dbReference>
<evidence type="ECO:0000313" key="1">
    <source>
        <dbReference type="EMBL" id="MCY1144023.1"/>
    </source>
</evidence>
<evidence type="ECO:0000313" key="2">
    <source>
        <dbReference type="Proteomes" id="UP001151002"/>
    </source>
</evidence>
<proteinExistence type="predicted"/>
<organism evidence="1 2">
    <name type="scientific">Paractinoplanes pyxinae</name>
    <dbReference type="NCBI Taxonomy" id="2997416"/>
    <lineage>
        <taxon>Bacteria</taxon>
        <taxon>Bacillati</taxon>
        <taxon>Actinomycetota</taxon>
        <taxon>Actinomycetes</taxon>
        <taxon>Micromonosporales</taxon>
        <taxon>Micromonosporaceae</taxon>
        <taxon>Paractinoplanes</taxon>
    </lineage>
</organism>
<keyword evidence="2" id="KW-1185">Reference proteome</keyword>
<reference evidence="1" key="1">
    <citation type="submission" date="2022-11" db="EMBL/GenBank/DDBJ databases">
        <authorList>
            <person name="Somphong A."/>
            <person name="Phongsopitanun W."/>
        </authorList>
    </citation>
    <scope>NUCLEOTIDE SEQUENCE</scope>
    <source>
        <strain evidence="1">Pm04-4</strain>
    </source>
</reference>
<comment type="caution">
    <text evidence="1">The sequence shown here is derived from an EMBL/GenBank/DDBJ whole genome shotgun (WGS) entry which is preliminary data.</text>
</comment>
<dbReference type="RefSeq" id="WP_267568579.1">
    <property type="nucleotide sequence ID" value="NZ_JAPNTZ010000018.1"/>
</dbReference>
<sequence length="230" mass="25274">MSLFRTASPAPTPTAPPGPTIVVALNPETADTDVLAAAVAAARRHRLSPAQPRPYFLRRRGVLHGKHAAARVSDGPLARLDLDAMRQSAVAAAGAQWRWWHHIVEGTPVARPMWSFADRHRTQPERYPYRQAESDYAAQPRILAMAAYNAMPQHWPLPLSALEAFQAGWSTYLNLAWLSAVCADGLITADGRWRTTATERLSDQVHYLNGANAYLATLTRTDHLVALSLG</sequence>